<dbReference type="InterPro" id="IPR046357">
    <property type="entry name" value="PPIase_dom_sf"/>
</dbReference>
<dbReference type="Gene3D" id="3.10.50.40">
    <property type="match status" value="1"/>
</dbReference>
<comment type="catalytic activity">
    <reaction evidence="1">
        <text>[protein]-peptidylproline (omega=180) = [protein]-peptidylproline (omega=0)</text>
        <dbReference type="Rhea" id="RHEA:16237"/>
        <dbReference type="Rhea" id="RHEA-COMP:10747"/>
        <dbReference type="Rhea" id="RHEA-COMP:10748"/>
        <dbReference type="ChEBI" id="CHEBI:83833"/>
        <dbReference type="ChEBI" id="CHEBI:83834"/>
        <dbReference type="EC" id="5.2.1.8"/>
    </reaction>
</comment>
<evidence type="ECO:0000313" key="6">
    <source>
        <dbReference type="EMBL" id="CAB4941075.1"/>
    </source>
</evidence>
<name>A0A6J7JCP2_9ZZZZ</name>
<proteinExistence type="predicted"/>
<protein>
    <recommendedName>
        <fullName evidence="2">peptidylprolyl isomerase</fullName>
        <ecNumber evidence="2">5.2.1.8</ecNumber>
    </recommendedName>
</protein>
<sequence>MNRPLARVLSPAVLAVAVCLILVGCGSESGDVVPSSEPPAGTTAAVSNDTAGVTVSGELGSKPTVSIGSQTKDVTTLVAVDLVEGTGATVAADATITAHYVGVGAISGQEFDSSWSRGEPTQFPLSGVIEGWSQGIPGMKIGGRRLLVIPGSMAYGSNPPQGSGIASDEALVFVVDVVSSP</sequence>
<organism evidence="6">
    <name type="scientific">freshwater metagenome</name>
    <dbReference type="NCBI Taxonomy" id="449393"/>
    <lineage>
        <taxon>unclassified sequences</taxon>
        <taxon>metagenomes</taxon>
        <taxon>ecological metagenomes</taxon>
    </lineage>
</organism>
<dbReference type="InterPro" id="IPR001179">
    <property type="entry name" value="PPIase_FKBP_dom"/>
</dbReference>
<dbReference type="PANTHER" id="PTHR43811:SF19">
    <property type="entry name" value="39 KDA FK506-BINDING NUCLEAR PROTEIN"/>
    <property type="match status" value="1"/>
</dbReference>
<gene>
    <name evidence="6" type="ORF">UFOPK3752_01070</name>
</gene>
<evidence type="ECO:0000256" key="4">
    <source>
        <dbReference type="ARBA" id="ARBA00023235"/>
    </source>
</evidence>
<dbReference type="PROSITE" id="PS51257">
    <property type="entry name" value="PROKAR_LIPOPROTEIN"/>
    <property type="match status" value="1"/>
</dbReference>
<accession>A0A6J7JCP2</accession>
<dbReference type="PROSITE" id="PS50059">
    <property type="entry name" value="FKBP_PPIASE"/>
    <property type="match status" value="1"/>
</dbReference>
<dbReference type="GO" id="GO:0003755">
    <property type="term" value="F:peptidyl-prolyl cis-trans isomerase activity"/>
    <property type="evidence" value="ECO:0007669"/>
    <property type="project" value="UniProtKB-KW"/>
</dbReference>
<keyword evidence="3" id="KW-0697">Rotamase</keyword>
<evidence type="ECO:0000256" key="3">
    <source>
        <dbReference type="ARBA" id="ARBA00023110"/>
    </source>
</evidence>
<evidence type="ECO:0000256" key="2">
    <source>
        <dbReference type="ARBA" id="ARBA00013194"/>
    </source>
</evidence>
<dbReference type="EC" id="5.2.1.8" evidence="2"/>
<feature type="domain" description="PPIase FKBP-type" evidence="5">
    <location>
        <begin position="93"/>
        <end position="181"/>
    </location>
</feature>
<dbReference type="AlphaFoldDB" id="A0A6J7JCP2"/>
<dbReference type="SUPFAM" id="SSF54534">
    <property type="entry name" value="FKBP-like"/>
    <property type="match status" value="1"/>
</dbReference>
<evidence type="ECO:0000259" key="5">
    <source>
        <dbReference type="PROSITE" id="PS50059"/>
    </source>
</evidence>
<dbReference type="Pfam" id="PF00254">
    <property type="entry name" value="FKBP_C"/>
    <property type="match status" value="1"/>
</dbReference>
<dbReference type="PANTHER" id="PTHR43811">
    <property type="entry name" value="FKBP-TYPE PEPTIDYL-PROLYL CIS-TRANS ISOMERASE FKPA"/>
    <property type="match status" value="1"/>
</dbReference>
<reference evidence="6" key="1">
    <citation type="submission" date="2020-05" db="EMBL/GenBank/DDBJ databases">
        <authorList>
            <person name="Chiriac C."/>
            <person name="Salcher M."/>
            <person name="Ghai R."/>
            <person name="Kavagutti S V."/>
        </authorList>
    </citation>
    <scope>NUCLEOTIDE SEQUENCE</scope>
</reference>
<dbReference type="EMBL" id="CAFBND010000035">
    <property type="protein sequence ID" value="CAB4941075.1"/>
    <property type="molecule type" value="Genomic_DNA"/>
</dbReference>
<evidence type="ECO:0000256" key="1">
    <source>
        <dbReference type="ARBA" id="ARBA00000971"/>
    </source>
</evidence>
<keyword evidence="4" id="KW-0413">Isomerase</keyword>